<protein>
    <submittedName>
        <fullName evidence="1">Uncharacterized protein</fullName>
    </submittedName>
</protein>
<keyword evidence="2" id="KW-1185">Reference proteome</keyword>
<sequence>MVTRSDAALVQSAARFDRVRRDSAWSLLRANQAPIVLAVLHANFVESGEARVPATVLFERIGDDLEALRVAGHELPQSPQRYVADWLDAGYLERRTGSAGTSGAGSGAGSSAAETYELSADALAALRIATEIVTPPRSVTESRLTTVMGQLEQLAIDTDTDVASRLESLTRERERLDHRISNIREGRIDVVAPDAALERIRDILLLAEQLPADFARVRRDVESLNVQFRRDIIESDGARGEVLDALFRGVDVLQDNEAGRSFGAFYALLINPERSAGLDRSIDDVLTRDALGSLKPAERIALRTLVERLTSRGGEVHEVYASLARSLRTFVQQREYVEERRVSRLLKQAQRAFGELSGDGSLIRPTGFTLSLSKAQLGSVSQFTMTAPDTERPPGLVDNPPVELDLDRVRELINESDINLYELRRNVDATLEDLPVASISDVLDRYPATQGLGSLIGLLSIGLERTVNGRAVLVENERDLVAWGDSGLAARVPTILFTQSSEEHP</sequence>
<name>A0A7L5AIJ0_9MICO</name>
<evidence type="ECO:0000313" key="1">
    <source>
        <dbReference type="EMBL" id="QHO68941.1"/>
    </source>
</evidence>
<dbReference type="Proteomes" id="UP000464507">
    <property type="component" value="Chromosome"/>
</dbReference>
<organism evidence="1 2">
    <name type="scientific">Marisediminicola antarctica</name>
    <dbReference type="NCBI Taxonomy" id="674079"/>
    <lineage>
        <taxon>Bacteria</taxon>
        <taxon>Bacillati</taxon>
        <taxon>Actinomycetota</taxon>
        <taxon>Actinomycetes</taxon>
        <taxon>Micrococcales</taxon>
        <taxon>Microbacteriaceae</taxon>
        <taxon>Marisediminicola</taxon>
    </lineage>
</organism>
<evidence type="ECO:0000313" key="2">
    <source>
        <dbReference type="Proteomes" id="UP000464507"/>
    </source>
</evidence>
<dbReference type="OrthoDB" id="138803at2"/>
<dbReference type="RefSeq" id="WP_161885303.1">
    <property type="nucleotide sequence ID" value="NZ_CP017146.1"/>
</dbReference>
<dbReference type="AlphaFoldDB" id="A0A7L5AIJ0"/>
<gene>
    <name evidence="1" type="ORF">BHD05_04090</name>
</gene>
<accession>A0A7L5AIJ0</accession>
<dbReference type="EMBL" id="CP017146">
    <property type="protein sequence ID" value="QHO68941.1"/>
    <property type="molecule type" value="Genomic_DNA"/>
</dbReference>
<reference evidence="1 2" key="1">
    <citation type="submission" date="2016-09" db="EMBL/GenBank/DDBJ databases">
        <title>Complete genome sequence of microbes from the polar regions.</title>
        <authorList>
            <person name="Liao L."/>
            <person name="Chen B."/>
        </authorList>
    </citation>
    <scope>NUCLEOTIDE SEQUENCE [LARGE SCALE GENOMIC DNA]</scope>
    <source>
        <strain evidence="1 2">ZS314</strain>
    </source>
</reference>
<dbReference type="KEGG" id="mant:BHD05_04090"/>
<dbReference type="InterPro" id="IPR021804">
    <property type="entry name" value="DUF3375"/>
</dbReference>
<proteinExistence type="predicted"/>
<dbReference type="Pfam" id="PF11855">
    <property type="entry name" value="DUF3375"/>
    <property type="match status" value="1"/>
</dbReference>